<evidence type="ECO:0000256" key="1">
    <source>
        <dbReference type="SAM" id="Phobius"/>
    </source>
</evidence>
<feature type="transmembrane region" description="Helical" evidence="1">
    <location>
        <begin position="95"/>
        <end position="116"/>
    </location>
</feature>
<name>A0AAV0XEV9_9HEMI</name>
<dbReference type="GO" id="GO:0030515">
    <property type="term" value="F:snoRNA binding"/>
    <property type="evidence" value="ECO:0007669"/>
    <property type="project" value="InterPro"/>
</dbReference>
<dbReference type="GO" id="GO:0000462">
    <property type="term" value="P:maturation of SSU-rRNA from tricistronic rRNA transcript (SSU-rRNA, 5.8S rRNA, LSU-rRNA)"/>
    <property type="evidence" value="ECO:0007669"/>
    <property type="project" value="InterPro"/>
</dbReference>
<keyword evidence="1" id="KW-1133">Transmembrane helix</keyword>
<sequence>MPSILETRLDIKFIRTYNVLNDLQITNLVYERKLFAQKTAIREITKEECQQMLKLELNVMTLCGLALDEYFIPKSLFINERVSIMKVLCNRIDHLYFSMFQMFSIGCVLLVEYMAFQSKNKQFITNESHPLIVLMSKKKCDPAMYSAAATFEYEQHDIEMARRYIEEGIINHPNNQTLYLEQLWIEVMHLGDVEGGDLNELKAIQIYKNAIKIFEMDMDFHMSLINRSIEVKPIWRIQNEIVCDLIVIYKQSDVMWHKVATLCADGFIFDHDDSSFGYFTDFKKRARSCIQTYNEGLKHVLGITRKRNLMKLLTEYIIKLWKYNKGIQILEINDLVKREMKKAFLMGHFDLGGLHNPEYYVYWAVLSEENRPEILQLAIDCNKDNVQVWAEVLEYNVVHFDSYRTVKKTFDIGNQALGNKSSMLWKIMDSFLQQYCDVTLLGKFYEDGAKSPYQEISNVYKVDYLEWLHMYEGISSAREQFNQLKNLKPENKKLYTNMIEYEKLQEPINVSTIRNLYDLACSTFCRQGTEVSLFAKCIEFELTYVGSSTAERIYKVALRILKPHLRTDLKRMYKTINEAHRKRTVTIDPVIIEISDDEE</sequence>
<protein>
    <recommendedName>
        <fullName evidence="2">U3 small nucleolar RNA-associated protein 6 homolog C-terminal domain-containing protein</fullName>
    </recommendedName>
</protein>
<organism evidence="3 4">
    <name type="scientific">Macrosiphum euphorbiae</name>
    <name type="common">potato aphid</name>
    <dbReference type="NCBI Taxonomy" id="13131"/>
    <lineage>
        <taxon>Eukaryota</taxon>
        <taxon>Metazoa</taxon>
        <taxon>Ecdysozoa</taxon>
        <taxon>Arthropoda</taxon>
        <taxon>Hexapoda</taxon>
        <taxon>Insecta</taxon>
        <taxon>Pterygota</taxon>
        <taxon>Neoptera</taxon>
        <taxon>Paraneoptera</taxon>
        <taxon>Hemiptera</taxon>
        <taxon>Sternorrhyncha</taxon>
        <taxon>Aphidomorpha</taxon>
        <taxon>Aphidoidea</taxon>
        <taxon>Aphididae</taxon>
        <taxon>Macrosiphini</taxon>
        <taxon>Macrosiphum</taxon>
    </lineage>
</organism>
<feature type="domain" description="U3 small nucleolar RNA-associated protein 6 homolog C-terminal" evidence="2">
    <location>
        <begin position="288"/>
        <end position="556"/>
    </location>
</feature>
<evidence type="ECO:0000313" key="3">
    <source>
        <dbReference type="EMBL" id="CAI6366086.1"/>
    </source>
</evidence>
<dbReference type="InterPro" id="IPR013949">
    <property type="entry name" value="Utp6"/>
</dbReference>
<dbReference type="Gene3D" id="1.25.40.10">
    <property type="entry name" value="Tetratricopeptide repeat domain"/>
    <property type="match status" value="2"/>
</dbReference>
<dbReference type="AlphaFoldDB" id="A0AAV0XEV9"/>
<dbReference type="SUPFAM" id="SSF48452">
    <property type="entry name" value="TPR-like"/>
    <property type="match status" value="1"/>
</dbReference>
<reference evidence="3 4" key="1">
    <citation type="submission" date="2023-01" db="EMBL/GenBank/DDBJ databases">
        <authorList>
            <person name="Whitehead M."/>
        </authorList>
    </citation>
    <scope>NUCLEOTIDE SEQUENCE [LARGE SCALE GENOMIC DNA]</scope>
</reference>
<dbReference type="InterPro" id="IPR056907">
    <property type="entry name" value="UTP6_C"/>
</dbReference>
<dbReference type="PANTHER" id="PTHR23271:SF1">
    <property type="entry name" value="U3 SMALL NUCLEOLAR RNA-ASSOCIATED PROTEIN 6 HOMOLOG"/>
    <property type="match status" value="1"/>
</dbReference>
<comment type="caution">
    <text evidence="3">The sequence shown here is derived from an EMBL/GenBank/DDBJ whole genome shotgun (WGS) entry which is preliminary data.</text>
</comment>
<proteinExistence type="predicted"/>
<dbReference type="InterPro" id="IPR011990">
    <property type="entry name" value="TPR-like_helical_dom_sf"/>
</dbReference>
<evidence type="ECO:0000313" key="4">
    <source>
        <dbReference type="Proteomes" id="UP001160148"/>
    </source>
</evidence>
<accession>A0AAV0XEV9</accession>
<keyword evidence="4" id="KW-1185">Reference proteome</keyword>
<gene>
    <name evidence="3" type="ORF">MEUPH1_LOCUS20710</name>
</gene>
<dbReference type="Proteomes" id="UP001160148">
    <property type="component" value="Unassembled WGS sequence"/>
</dbReference>
<keyword evidence="1" id="KW-0472">Membrane</keyword>
<keyword evidence="1" id="KW-0812">Transmembrane</keyword>
<dbReference type="PANTHER" id="PTHR23271">
    <property type="entry name" value="HEPATOCELLULAR CARCINOMA-ASSOCIATED ANTIGEN 66"/>
    <property type="match status" value="1"/>
</dbReference>
<dbReference type="GO" id="GO:0032040">
    <property type="term" value="C:small-subunit processome"/>
    <property type="evidence" value="ECO:0007669"/>
    <property type="project" value="TreeGrafter"/>
</dbReference>
<dbReference type="EMBL" id="CARXXK010000004">
    <property type="protein sequence ID" value="CAI6366086.1"/>
    <property type="molecule type" value="Genomic_DNA"/>
</dbReference>
<dbReference type="Pfam" id="PF24892">
    <property type="entry name" value="UTP6_C"/>
    <property type="match status" value="1"/>
</dbReference>
<dbReference type="GO" id="GO:0034388">
    <property type="term" value="C:Pwp2p-containing subcomplex of 90S preribosome"/>
    <property type="evidence" value="ECO:0007669"/>
    <property type="project" value="TreeGrafter"/>
</dbReference>
<evidence type="ECO:0000259" key="2">
    <source>
        <dbReference type="Pfam" id="PF24892"/>
    </source>
</evidence>